<reference evidence="1" key="2">
    <citation type="submission" date="2024-02" db="EMBL/GenBank/DDBJ databases">
        <title>The Genome Sequence of Enterococcus diestrammenae JM9A.</title>
        <authorList>
            <person name="Earl A."/>
            <person name="Manson A."/>
            <person name="Gilmore M."/>
            <person name="Sanders J."/>
            <person name="Shea T."/>
            <person name="Howe W."/>
            <person name="Livny J."/>
            <person name="Cuomo C."/>
            <person name="Neafsey D."/>
            <person name="Birren B."/>
        </authorList>
    </citation>
    <scope>NUCLEOTIDE SEQUENCE</scope>
    <source>
        <strain evidence="1">JM9A</strain>
    </source>
</reference>
<sequence length="138" mass="15917">MSHYSKEDLIQTLADGSDLHEHFAFLDEMLVKFQSDVENSTNGNIELAELRLSELFSAFLAAKMALSIHADLTHYEFTSFLSFFQKYYLVAKDFVSGDIGSTERLKDEFSNVHGQYQQCVNPMLKDRYQDLKSQIEEN</sequence>
<keyword evidence="2" id="KW-1185">Reference proteome</keyword>
<accession>A0ABV0F1N0</accession>
<evidence type="ECO:0000313" key="1">
    <source>
        <dbReference type="EMBL" id="MEO1780972.1"/>
    </source>
</evidence>
<comment type="caution">
    <text evidence="1">The sequence shown here is derived from an EMBL/GenBank/DDBJ whole genome shotgun (WGS) entry which is preliminary data.</text>
</comment>
<reference evidence="1" key="1">
    <citation type="submission" date="2016-06" db="EMBL/GenBank/DDBJ databases">
        <authorList>
            <person name="Van Tyne D."/>
        </authorList>
    </citation>
    <scope>NUCLEOTIDE SEQUENCE</scope>
    <source>
        <strain evidence="1">JM9A</strain>
    </source>
</reference>
<dbReference type="EMBL" id="MAEI02000001">
    <property type="protein sequence ID" value="MEO1780972.1"/>
    <property type="molecule type" value="Genomic_DNA"/>
</dbReference>
<organism evidence="1 2">
    <name type="scientific">Enterococcus diestrammenae</name>
    <dbReference type="NCBI Taxonomy" id="1155073"/>
    <lineage>
        <taxon>Bacteria</taxon>
        <taxon>Bacillati</taxon>
        <taxon>Bacillota</taxon>
        <taxon>Bacilli</taxon>
        <taxon>Lactobacillales</taxon>
        <taxon>Enterococcaceae</taxon>
        <taxon>Enterococcus</taxon>
    </lineage>
</organism>
<evidence type="ECO:0000313" key="2">
    <source>
        <dbReference type="Proteomes" id="UP001429357"/>
    </source>
</evidence>
<dbReference type="RefSeq" id="WP_161870601.1">
    <property type="nucleotide sequence ID" value="NZ_MAEI02000001.1"/>
</dbReference>
<name>A0ABV0F1N0_9ENTE</name>
<proteinExistence type="predicted"/>
<dbReference type="Proteomes" id="UP001429357">
    <property type="component" value="Unassembled WGS sequence"/>
</dbReference>
<gene>
    <name evidence="1" type="ORF">BAU18_000550</name>
</gene>
<protein>
    <submittedName>
        <fullName evidence="1">Uncharacterized protein</fullName>
    </submittedName>
</protein>